<gene>
    <name evidence="1" type="ORF">DK419_26610</name>
</gene>
<proteinExistence type="predicted"/>
<dbReference type="OrthoDB" id="8239381at2"/>
<protein>
    <submittedName>
        <fullName evidence="1">Uncharacterized protein</fullName>
    </submittedName>
</protein>
<dbReference type="EMBL" id="CP029553">
    <property type="protein sequence ID" value="AWN49469.1"/>
    <property type="molecule type" value="Genomic_DNA"/>
</dbReference>
<dbReference type="RefSeq" id="WP_109961737.1">
    <property type="nucleotide sequence ID" value="NZ_CP029553.1"/>
</dbReference>
<dbReference type="AlphaFoldDB" id="A0A2U8WTC8"/>
<name>A0A2U8WTC8_9HYPH</name>
<sequence>MREYLVTFHKIVLDGAGRDRHVLQRRARVRARSDVGAAWEAKAIFCRALGIPDWRLLADTCEVVALAQSTA</sequence>
<evidence type="ECO:0000313" key="2">
    <source>
        <dbReference type="Proteomes" id="UP000245444"/>
    </source>
</evidence>
<keyword evidence="2" id="KW-1185">Reference proteome</keyword>
<dbReference type="KEGG" id="mtea:DK419_26610"/>
<accession>A0A2U8WTC8</accession>
<dbReference type="Proteomes" id="UP000245444">
    <property type="component" value="Chromosome"/>
</dbReference>
<organism evidence="1 2">
    <name type="scientific">Methylobacterium terrae</name>
    <dbReference type="NCBI Taxonomy" id="2202827"/>
    <lineage>
        <taxon>Bacteria</taxon>
        <taxon>Pseudomonadati</taxon>
        <taxon>Pseudomonadota</taxon>
        <taxon>Alphaproteobacteria</taxon>
        <taxon>Hyphomicrobiales</taxon>
        <taxon>Methylobacteriaceae</taxon>
        <taxon>Methylobacterium</taxon>
    </lineage>
</organism>
<reference evidence="1 2" key="1">
    <citation type="submission" date="2018-05" db="EMBL/GenBank/DDBJ databases">
        <title>Complete Genome Sequence of Methylobacterium sp. 17Sr1-28.</title>
        <authorList>
            <person name="Srinivasan S."/>
        </authorList>
    </citation>
    <scope>NUCLEOTIDE SEQUENCE [LARGE SCALE GENOMIC DNA]</scope>
    <source>
        <strain evidence="1 2">17Sr1-28</strain>
    </source>
</reference>
<evidence type="ECO:0000313" key="1">
    <source>
        <dbReference type="EMBL" id="AWN49469.1"/>
    </source>
</evidence>